<gene>
    <name evidence="2" type="ORF">A3D77_07405</name>
</gene>
<feature type="transmembrane region" description="Helical" evidence="1">
    <location>
        <begin position="233"/>
        <end position="251"/>
    </location>
</feature>
<evidence type="ECO:0008006" key="4">
    <source>
        <dbReference type="Google" id="ProtNLM"/>
    </source>
</evidence>
<organism evidence="2 3">
    <name type="scientific">Candidatus Gottesmanbacteria bacterium RIFCSPHIGHO2_02_FULL_39_11</name>
    <dbReference type="NCBI Taxonomy" id="1798382"/>
    <lineage>
        <taxon>Bacteria</taxon>
        <taxon>Candidatus Gottesmaniibacteriota</taxon>
    </lineage>
</organism>
<feature type="transmembrane region" description="Helical" evidence="1">
    <location>
        <begin position="30"/>
        <end position="51"/>
    </location>
</feature>
<keyword evidence="1" id="KW-0812">Transmembrane</keyword>
<dbReference type="EMBL" id="MFJL01000041">
    <property type="protein sequence ID" value="OGG12855.1"/>
    <property type="molecule type" value="Genomic_DNA"/>
</dbReference>
<name>A0A1F5ZKK3_9BACT</name>
<feature type="transmembrane region" description="Helical" evidence="1">
    <location>
        <begin position="402"/>
        <end position="423"/>
    </location>
</feature>
<evidence type="ECO:0000313" key="2">
    <source>
        <dbReference type="EMBL" id="OGG12855.1"/>
    </source>
</evidence>
<accession>A0A1F5ZKK3</accession>
<dbReference type="AlphaFoldDB" id="A0A1F5ZKK3"/>
<reference evidence="2 3" key="1">
    <citation type="journal article" date="2016" name="Nat. Commun.">
        <title>Thousands of microbial genomes shed light on interconnected biogeochemical processes in an aquifer system.</title>
        <authorList>
            <person name="Anantharaman K."/>
            <person name="Brown C.T."/>
            <person name="Hug L.A."/>
            <person name="Sharon I."/>
            <person name="Castelle C.J."/>
            <person name="Probst A.J."/>
            <person name="Thomas B.C."/>
            <person name="Singh A."/>
            <person name="Wilkins M.J."/>
            <person name="Karaoz U."/>
            <person name="Brodie E.L."/>
            <person name="Williams K.H."/>
            <person name="Hubbard S.S."/>
            <person name="Banfield J.F."/>
        </authorList>
    </citation>
    <scope>NUCLEOTIDE SEQUENCE [LARGE SCALE GENOMIC DNA]</scope>
</reference>
<evidence type="ECO:0000313" key="3">
    <source>
        <dbReference type="Proteomes" id="UP000176923"/>
    </source>
</evidence>
<dbReference type="STRING" id="1798382.A3D77_07405"/>
<feature type="transmembrane region" description="Helical" evidence="1">
    <location>
        <begin position="184"/>
        <end position="213"/>
    </location>
</feature>
<keyword evidence="1" id="KW-0472">Membrane</keyword>
<keyword evidence="1" id="KW-1133">Transmembrane helix</keyword>
<dbReference type="Proteomes" id="UP000176923">
    <property type="component" value="Unassembled WGS sequence"/>
</dbReference>
<feature type="transmembrane region" description="Helical" evidence="1">
    <location>
        <begin position="366"/>
        <end position="390"/>
    </location>
</feature>
<protein>
    <recommendedName>
        <fullName evidence="4">Glycosyltransferase RgtA/B/C/D-like domain-containing protein</fullName>
    </recommendedName>
</protein>
<feature type="transmembrane region" description="Helical" evidence="1">
    <location>
        <begin position="99"/>
        <end position="118"/>
    </location>
</feature>
<feature type="transmembrane region" description="Helical" evidence="1">
    <location>
        <begin position="309"/>
        <end position="326"/>
    </location>
</feature>
<feature type="transmembrane region" description="Helical" evidence="1">
    <location>
        <begin position="338"/>
        <end position="360"/>
    </location>
</feature>
<sequence>MKKYLYPKIYKKIKLNRILGALRSLFRINYWLLPLSILITGIFSRLIYLLYDSYGSSWDDYGFMLNIEKSFFEFIGKHETQLANTVPYWIIYRISGYSFFGYVVIPVMISVITTILIYKKIKQYWNSVAVLTFSLFLLAFNNYAIYLTKYPMVSYGTSFLVTTYFYFLFIGFLDKQSKPKLSYWILLCFLMAFFTIVTTVIPIVCGITALFVIKFIKNKKINFINFIKGSSTFLLALIIFSLTYAITYTVHSFNNLGVDKRFDMLPHFYSTSGHEQNIIGAGNFIIQNTERLFLELFALPFRDSVTKPLGFILEILFFIGLGKTIFNWKQSEKDLFTVIYIFLAWFSMLVGGFIGVYPFGTSRYTAFLLVPCLIIISYGVIIVTSCVSPIFKLLMEKLNVKLVIISASVSIIIVGAVLDSFLLNQILNHSKLNSKALAVVNSYQGNLILFSSFINPLLSIKARDIYSSGFDMGWGKYNNLGSDSEVPITLKKKLQEDEGSKLLIIMESTQKLESFPQWKKVIEEYYNLENENVSPAIKILVYKKK</sequence>
<feature type="transmembrane region" description="Helical" evidence="1">
    <location>
        <begin position="152"/>
        <end position="172"/>
    </location>
</feature>
<evidence type="ECO:0000256" key="1">
    <source>
        <dbReference type="SAM" id="Phobius"/>
    </source>
</evidence>
<proteinExistence type="predicted"/>
<comment type="caution">
    <text evidence="2">The sequence shown here is derived from an EMBL/GenBank/DDBJ whole genome shotgun (WGS) entry which is preliminary data.</text>
</comment>
<feature type="transmembrane region" description="Helical" evidence="1">
    <location>
        <begin position="124"/>
        <end position="145"/>
    </location>
</feature>